<dbReference type="InterPro" id="IPR005334">
    <property type="entry name" value="Tctex-1-like"/>
</dbReference>
<dbReference type="AlphaFoldDB" id="A0A8T0IPT3"/>
<dbReference type="GO" id="GO:0007018">
    <property type="term" value="P:microtubule-based movement"/>
    <property type="evidence" value="ECO:0007669"/>
    <property type="project" value="TreeGrafter"/>
</dbReference>
<dbReference type="GO" id="GO:0005737">
    <property type="term" value="C:cytoplasm"/>
    <property type="evidence" value="ECO:0007669"/>
    <property type="project" value="TreeGrafter"/>
</dbReference>
<dbReference type="GO" id="GO:0045505">
    <property type="term" value="F:dynein intermediate chain binding"/>
    <property type="evidence" value="ECO:0007669"/>
    <property type="project" value="TreeGrafter"/>
</dbReference>
<dbReference type="EMBL" id="CM026423">
    <property type="protein sequence ID" value="KAG0585025.1"/>
    <property type="molecule type" value="Genomic_DNA"/>
</dbReference>
<sequence length="158" mass="17715">MAETPATPNPPETLQDMKEELTAVPPEAIAPVEMVQKVKIVKHSELPYAPPARFQSGKVKDFINKLLKERLGSLPAYDFEAAPALCRELADLVKYEIRDMNLPRYKIVVQSVIGESKNQGFQFASKSLWDPQTDDYSFGSFLNEHVFGVVGAWALYLT</sequence>
<dbReference type="PANTHER" id="PTHR21255:SF67">
    <property type="entry name" value="TCTEX1 DOMAIN-CONTAINING PROTEIN 2"/>
    <property type="match status" value="1"/>
</dbReference>
<protein>
    <submittedName>
        <fullName evidence="1">Uncharacterized protein</fullName>
    </submittedName>
</protein>
<gene>
    <name evidence="1" type="ORF">KC19_3G251900</name>
</gene>
<dbReference type="Proteomes" id="UP000822688">
    <property type="component" value="Chromosome 3"/>
</dbReference>
<keyword evidence="2" id="KW-1185">Reference proteome</keyword>
<dbReference type="InterPro" id="IPR038586">
    <property type="entry name" value="Tctex-1-like_sf"/>
</dbReference>
<dbReference type="CDD" id="cd21459">
    <property type="entry name" value="DLC-like_TCTEX1D2"/>
    <property type="match status" value="1"/>
</dbReference>
<reference evidence="1" key="1">
    <citation type="submission" date="2020-06" db="EMBL/GenBank/DDBJ databases">
        <title>WGS assembly of Ceratodon purpureus strain R40.</title>
        <authorList>
            <person name="Carey S.B."/>
            <person name="Jenkins J."/>
            <person name="Shu S."/>
            <person name="Lovell J.T."/>
            <person name="Sreedasyam A."/>
            <person name="Maumus F."/>
            <person name="Tiley G.P."/>
            <person name="Fernandez-Pozo N."/>
            <person name="Barry K."/>
            <person name="Chen C."/>
            <person name="Wang M."/>
            <person name="Lipzen A."/>
            <person name="Daum C."/>
            <person name="Saski C.A."/>
            <person name="Payton A.C."/>
            <person name="Mcbreen J.C."/>
            <person name="Conrad R.E."/>
            <person name="Kollar L.M."/>
            <person name="Olsson S."/>
            <person name="Huttunen S."/>
            <person name="Landis J.B."/>
            <person name="Wickett N.J."/>
            <person name="Johnson M.G."/>
            <person name="Rensing S.A."/>
            <person name="Grimwood J."/>
            <person name="Schmutz J."/>
            <person name="Mcdaniel S.F."/>
        </authorList>
    </citation>
    <scope>NUCLEOTIDE SEQUENCE</scope>
    <source>
        <strain evidence="1">R40</strain>
    </source>
</reference>
<dbReference type="Pfam" id="PF03645">
    <property type="entry name" value="Tctex-1"/>
    <property type="match status" value="1"/>
</dbReference>
<comment type="caution">
    <text evidence="1">The sequence shown here is derived from an EMBL/GenBank/DDBJ whole genome shotgun (WGS) entry which is preliminary data.</text>
</comment>
<dbReference type="GO" id="GO:0005868">
    <property type="term" value="C:cytoplasmic dynein complex"/>
    <property type="evidence" value="ECO:0007669"/>
    <property type="project" value="TreeGrafter"/>
</dbReference>
<accession>A0A8T0IPT3</accession>
<dbReference type="PANTHER" id="PTHR21255">
    <property type="entry name" value="T-COMPLEX-ASSOCIATED-TESTIS-EXPRESSED 1/ DYNEIN LIGHT CHAIN"/>
    <property type="match status" value="1"/>
</dbReference>
<evidence type="ECO:0000313" key="2">
    <source>
        <dbReference type="Proteomes" id="UP000822688"/>
    </source>
</evidence>
<evidence type="ECO:0000313" key="1">
    <source>
        <dbReference type="EMBL" id="KAG0585025.1"/>
    </source>
</evidence>
<dbReference type="Gene3D" id="3.30.1140.40">
    <property type="entry name" value="Tctex-1"/>
    <property type="match status" value="1"/>
</dbReference>
<organism evidence="1 2">
    <name type="scientific">Ceratodon purpureus</name>
    <name type="common">Fire moss</name>
    <name type="synonym">Dicranum purpureum</name>
    <dbReference type="NCBI Taxonomy" id="3225"/>
    <lineage>
        <taxon>Eukaryota</taxon>
        <taxon>Viridiplantae</taxon>
        <taxon>Streptophyta</taxon>
        <taxon>Embryophyta</taxon>
        <taxon>Bryophyta</taxon>
        <taxon>Bryophytina</taxon>
        <taxon>Bryopsida</taxon>
        <taxon>Dicranidae</taxon>
        <taxon>Pseudoditrichales</taxon>
        <taxon>Ditrichaceae</taxon>
        <taxon>Ceratodon</taxon>
    </lineage>
</organism>
<name>A0A8T0IPT3_CERPU</name>
<proteinExistence type="predicted"/>